<name>A0A3M7PZE6_BRAPC</name>
<dbReference type="AlphaFoldDB" id="A0A3M7PZE6"/>
<reference evidence="1 2" key="1">
    <citation type="journal article" date="2018" name="Sci. Rep.">
        <title>Genomic signatures of local adaptation to the degree of environmental predictability in rotifers.</title>
        <authorList>
            <person name="Franch-Gras L."/>
            <person name="Hahn C."/>
            <person name="Garcia-Roger E.M."/>
            <person name="Carmona M.J."/>
            <person name="Serra M."/>
            <person name="Gomez A."/>
        </authorList>
    </citation>
    <scope>NUCLEOTIDE SEQUENCE [LARGE SCALE GENOMIC DNA]</scope>
    <source>
        <strain evidence="1">HYR1</strain>
    </source>
</reference>
<accession>A0A3M7PZE6</accession>
<dbReference type="EMBL" id="REGN01008190">
    <property type="protein sequence ID" value="RNA04229.1"/>
    <property type="molecule type" value="Genomic_DNA"/>
</dbReference>
<evidence type="ECO:0000313" key="2">
    <source>
        <dbReference type="Proteomes" id="UP000276133"/>
    </source>
</evidence>
<dbReference type="Proteomes" id="UP000276133">
    <property type="component" value="Unassembled WGS sequence"/>
</dbReference>
<keyword evidence="2" id="KW-1185">Reference proteome</keyword>
<sequence>MNLLTPHRRNIDSETGYVNYFIYHPDPISLNFLQNCLQRLIDIISGYHRRAWQQILNIQNYEIPYEEMKVYNLNKTDIFLVT</sequence>
<proteinExistence type="predicted"/>
<comment type="caution">
    <text evidence="1">The sequence shown here is derived from an EMBL/GenBank/DDBJ whole genome shotgun (WGS) entry which is preliminary data.</text>
</comment>
<gene>
    <name evidence="1" type="ORF">BpHYR1_029834</name>
</gene>
<organism evidence="1 2">
    <name type="scientific">Brachionus plicatilis</name>
    <name type="common">Marine rotifer</name>
    <name type="synonym">Brachionus muelleri</name>
    <dbReference type="NCBI Taxonomy" id="10195"/>
    <lineage>
        <taxon>Eukaryota</taxon>
        <taxon>Metazoa</taxon>
        <taxon>Spiralia</taxon>
        <taxon>Gnathifera</taxon>
        <taxon>Rotifera</taxon>
        <taxon>Eurotatoria</taxon>
        <taxon>Monogononta</taxon>
        <taxon>Pseudotrocha</taxon>
        <taxon>Ploima</taxon>
        <taxon>Brachionidae</taxon>
        <taxon>Brachionus</taxon>
    </lineage>
</organism>
<protein>
    <submittedName>
        <fullName evidence="1">Uncharacterized protein</fullName>
    </submittedName>
</protein>
<evidence type="ECO:0000313" key="1">
    <source>
        <dbReference type="EMBL" id="RNA04229.1"/>
    </source>
</evidence>